<reference evidence="8 9" key="1">
    <citation type="journal article" date="2024" name="J. Plant Pathol.">
        <title>Sequence and assembly of the genome of Seiridium unicorne, isolate CBS 538.82, causal agent of cypress canker disease.</title>
        <authorList>
            <person name="Scali E."/>
            <person name="Rocca G.D."/>
            <person name="Danti R."/>
            <person name="Garbelotto M."/>
            <person name="Barberini S."/>
            <person name="Baroncelli R."/>
            <person name="Emiliani G."/>
        </authorList>
    </citation>
    <scope>NUCLEOTIDE SEQUENCE [LARGE SCALE GENOMIC DNA]</scope>
    <source>
        <strain evidence="8 9">BM-138-508</strain>
    </source>
</reference>
<feature type="transmembrane region" description="Helical" evidence="7">
    <location>
        <begin position="254"/>
        <end position="273"/>
    </location>
</feature>
<protein>
    <submittedName>
        <fullName evidence="8">Oligopeptide transporter</fullName>
    </submittedName>
</protein>
<feature type="transmembrane region" description="Helical" evidence="7">
    <location>
        <begin position="559"/>
        <end position="584"/>
    </location>
</feature>
<name>A0ABR2UXU4_9PEZI</name>
<dbReference type="Pfam" id="PF03169">
    <property type="entry name" value="OPT"/>
    <property type="match status" value="1"/>
</dbReference>
<feature type="transmembrane region" description="Helical" evidence="7">
    <location>
        <begin position="662"/>
        <end position="689"/>
    </location>
</feature>
<feature type="transmembrane region" description="Helical" evidence="7">
    <location>
        <begin position="87"/>
        <end position="106"/>
    </location>
</feature>
<comment type="subcellular location">
    <subcellularLocation>
        <location evidence="1">Membrane</location>
        <topology evidence="1">Multi-pass membrane protein</topology>
    </subcellularLocation>
</comment>
<evidence type="ECO:0000256" key="7">
    <source>
        <dbReference type="SAM" id="Phobius"/>
    </source>
</evidence>
<dbReference type="NCBIfam" id="TIGR00728">
    <property type="entry name" value="OPT_sfam"/>
    <property type="match status" value="1"/>
</dbReference>
<accession>A0ABR2UXU4</accession>
<dbReference type="EMBL" id="JARVKF010000330">
    <property type="protein sequence ID" value="KAK9419100.1"/>
    <property type="molecule type" value="Genomic_DNA"/>
</dbReference>
<feature type="transmembrane region" description="Helical" evidence="7">
    <location>
        <begin position="166"/>
        <end position="184"/>
    </location>
</feature>
<evidence type="ECO:0000313" key="9">
    <source>
        <dbReference type="Proteomes" id="UP001408356"/>
    </source>
</evidence>
<keyword evidence="5 7" id="KW-1133">Transmembrane helix</keyword>
<feature type="transmembrane region" description="Helical" evidence="7">
    <location>
        <begin position="127"/>
        <end position="146"/>
    </location>
</feature>
<evidence type="ECO:0000256" key="1">
    <source>
        <dbReference type="ARBA" id="ARBA00004141"/>
    </source>
</evidence>
<evidence type="ECO:0000256" key="4">
    <source>
        <dbReference type="ARBA" id="ARBA00022692"/>
    </source>
</evidence>
<feature type="transmembrane region" description="Helical" evidence="7">
    <location>
        <begin position="63"/>
        <end position="81"/>
    </location>
</feature>
<evidence type="ECO:0000256" key="3">
    <source>
        <dbReference type="ARBA" id="ARBA00022448"/>
    </source>
</evidence>
<dbReference type="PANTHER" id="PTHR31645:SF3">
    <property type="entry name" value="OLIGOPEPTIDE TRANSPORTER"/>
    <property type="match status" value="1"/>
</dbReference>
<organism evidence="8 9">
    <name type="scientific">Seiridium unicorne</name>
    <dbReference type="NCBI Taxonomy" id="138068"/>
    <lineage>
        <taxon>Eukaryota</taxon>
        <taxon>Fungi</taxon>
        <taxon>Dikarya</taxon>
        <taxon>Ascomycota</taxon>
        <taxon>Pezizomycotina</taxon>
        <taxon>Sordariomycetes</taxon>
        <taxon>Xylariomycetidae</taxon>
        <taxon>Amphisphaeriales</taxon>
        <taxon>Sporocadaceae</taxon>
        <taxon>Seiridium</taxon>
    </lineage>
</organism>
<proteinExistence type="inferred from homology"/>
<feature type="transmembrane region" description="Helical" evidence="7">
    <location>
        <begin position="701"/>
        <end position="721"/>
    </location>
</feature>
<evidence type="ECO:0000256" key="2">
    <source>
        <dbReference type="ARBA" id="ARBA00008807"/>
    </source>
</evidence>
<sequence>MPQPRHSEDMPPDVTSIPDTIELGTIVDDQKIYDVTPRVLDLYQPLPDIEGAPVEGNPLTARAVVVGIILGSLVNASNIYLGLKTGFLFGASMFGAIFGYGIVKMLTKLFPNVAIMGAPFGPKENSIIQATAAGAGGLGGLFTAGLPAMYQLDLLSQNPGNDFPKIITLTLICSFFGLCFAIPLRKFFIVNMARELRLVFPTPTATAVTIQSMHAARSEGVQAMRRIKTLLTSFLGAFIQRVVSYYAIGILYEWHVFTWFFIWGNYNNAAIFVENWGWSIQWTPAFIGSGMLVGMNTAISMFCGTLFAWGVLGPILVHYGVCIGKALAPDSERWHEAVTFSSMADVEQPSFTPSPRYWFLWPGVSVLVCCSLAELLVHWRIFYHGMKYAWKNTTMDFMRRKGGRSRTYLRNEPRQRPTSMFNENVFQTKDPAEEKDQVPNWVWGGGTIAMMAVACIISEVQFNVNAGLALLASILGIFFAFLGIHGAGVTDIAPLTASANAAQLVFGGITSGQGLTIPQAQTVNLVAGSIASGAAEMSQELTSDFRTGFLLKTPPKKQFYAQAIGAIAAMFVAPGVFILFTSAYPCIIFPDDYSNCAFSAPSVTAWRAVAQAVTVDNLAIPLSSGIFACVLGGIAIIQVVLKNIYLTGDREKYRSYLPNWMAVGVAFVIPQTVYSTATLLGAVISYAWMRKKRAGYDTYCYAVAAGLIAGEGLGGVIGAALQLGGVGGDVYGTQVGCPLDSC</sequence>
<gene>
    <name evidence="8" type="ORF">SUNI508_01077</name>
</gene>
<feature type="transmembrane region" description="Helical" evidence="7">
    <location>
        <begin position="618"/>
        <end position="641"/>
    </location>
</feature>
<keyword evidence="3" id="KW-0813">Transport</keyword>
<dbReference type="InterPro" id="IPR004813">
    <property type="entry name" value="OPT"/>
</dbReference>
<feature type="transmembrane region" description="Helical" evidence="7">
    <location>
        <begin position="466"/>
        <end position="484"/>
    </location>
</feature>
<dbReference type="PANTHER" id="PTHR31645">
    <property type="entry name" value="OLIGOPEPTIDE TRANSPORTER YGL114W-RELATED"/>
    <property type="match status" value="1"/>
</dbReference>
<evidence type="ECO:0000256" key="5">
    <source>
        <dbReference type="ARBA" id="ARBA00022989"/>
    </source>
</evidence>
<feature type="transmembrane region" description="Helical" evidence="7">
    <location>
        <begin position="230"/>
        <end position="248"/>
    </location>
</feature>
<comment type="caution">
    <text evidence="8">The sequence shown here is derived from an EMBL/GenBank/DDBJ whole genome shotgun (WGS) entry which is preliminary data.</text>
</comment>
<keyword evidence="4 7" id="KW-0812">Transmembrane</keyword>
<dbReference type="InterPro" id="IPR045035">
    <property type="entry name" value="YSL-like"/>
</dbReference>
<evidence type="ECO:0000256" key="6">
    <source>
        <dbReference type="ARBA" id="ARBA00023136"/>
    </source>
</evidence>
<feature type="transmembrane region" description="Helical" evidence="7">
    <location>
        <begin position="358"/>
        <end position="377"/>
    </location>
</feature>
<evidence type="ECO:0000313" key="8">
    <source>
        <dbReference type="EMBL" id="KAK9419100.1"/>
    </source>
</evidence>
<comment type="similarity">
    <text evidence="2">Belongs to the oligopeptide OPT transporter family.</text>
</comment>
<keyword evidence="6 7" id="KW-0472">Membrane</keyword>
<keyword evidence="9" id="KW-1185">Reference proteome</keyword>
<dbReference type="Proteomes" id="UP001408356">
    <property type="component" value="Unassembled WGS sequence"/>
</dbReference>